<evidence type="ECO:0000259" key="1">
    <source>
        <dbReference type="Pfam" id="PF10728"/>
    </source>
</evidence>
<reference evidence="2 3" key="1">
    <citation type="submission" date="2016-11" db="EMBL/GenBank/DDBJ databases">
        <authorList>
            <person name="Jaros S."/>
            <person name="Januszkiewicz K."/>
            <person name="Wedrychowicz H."/>
        </authorList>
    </citation>
    <scope>NUCLEOTIDE SEQUENCE [LARGE SCALE GENOMIC DNA]</scope>
    <source>
        <strain evidence="2 3">DSM 21758</strain>
    </source>
</reference>
<dbReference type="AlphaFoldDB" id="A0A1M6EWV4"/>
<sequence length="283" mass="31388">MKIGFLGAGKVGVSLGKYFKIKGLNLSGYYSRKLASSQFGAGFTDSKYYTSFQKFIVESDIIFITTTDNEVVNCYNKLSNFDLRGKILINTSGSISSKEFSKARELGAYSYSLHPIYPFPDKETSYKNLNQAVFTLEGQAEKLNIIYEIITSLGNDVVILNGDKTTYHLACVMASNLMLALTSKAINYLKLLGFTEESAISILIPLIKSNFQSIEQVGLVNSLTGPVLRYDSLTIKKHLEVINLEDAQFYKDLSLELLSLAIKKNGENQGYAELKRILGGINL</sequence>
<dbReference type="Pfam" id="PF10728">
    <property type="entry name" value="DUF2520"/>
    <property type="match status" value="1"/>
</dbReference>
<feature type="domain" description="DUF2520" evidence="1">
    <location>
        <begin position="133"/>
        <end position="255"/>
    </location>
</feature>
<dbReference type="PANTHER" id="PTHR40459">
    <property type="entry name" value="CONSERVED HYPOTHETICAL ALANINE AND LEUCINE RICH PROTEIN"/>
    <property type="match status" value="1"/>
</dbReference>
<keyword evidence="3" id="KW-1185">Reference proteome</keyword>
<dbReference type="Gene3D" id="3.40.50.720">
    <property type="entry name" value="NAD(P)-binding Rossmann-like Domain"/>
    <property type="match status" value="1"/>
</dbReference>
<proteinExistence type="predicted"/>
<dbReference type="SUPFAM" id="SSF51735">
    <property type="entry name" value="NAD(P)-binding Rossmann-fold domains"/>
    <property type="match status" value="1"/>
</dbReference>
<dbReference type="OrthoDB" id="9810755at2"/>
<dbReference type="STRING" id="1121302.SAMN02745163_00968"/>
<dbReference type="Proteomes" id="UP000184310">
    <property type="component" value="Unassembled WGS sequence"/>
</dbReference>
<accession>A0A1M6EWV4</accession>
<gene>
    <name evidence="2" type="ORF">SAMN02745163_00968</name>
</gene>
<organism evidence="2 3">
    <name type="scientific">Clostridium cavendishii DSM 21758</name>
    <dbReference type="NCBI Taxonomy" id="1121302"/>
    <lineage>
        <taxon>Bacteria</taxon>
        <taxon>Bacillati</taxon>
        <taxon>Bacillota</taxon>
        <taxon>Clostridia</taxon>
        <taxon>Eubacteriales</taxon>
        <taxon>Clostridiaceae</taxon>
        <taxon>Clostridium</taxon>
    </lineage>
</organism>
<evidence type="ECO:0000313" key="2">
    <source>
        <dbReference type="EMBL" id="SHI89883.1"/>
    </source>
</evidence>
<dbReference type="InterPro" id="IPR037108">
    <property type="entry name" value="TM1727-like_C_sf"/>
</dbReference>
<dbReference type="InterPro" id="IPR008927">
    <property type="entry name" value="6-PGluconate_DH-like_C_sf"/>
</dbReference>
<dbReference type="PANTHER" id="PTHR40459:SF1">
    <property type="entry name" value="CONSERVED HYPOTHETICAL ALANINE AND LEUCINE RICH PROTEIN"/>
    <property type="match status" value="1"/>
</dbReference>
<dbReference type="Gene3D" id="1.10.1040.20">
    <property type="entry name" value="ProC-like, C-terminal domain"/>
    <property type="match status" value="1"/>
</dbReference>
<dbReference type="EMBL" id="FQZB01000005">
    <property type="protein sequence ID" value="SHI89883.1"/>
    <property type="molecule type" value="Genomic_DNA"/>
</dbReference>
<protein>
    <submittedName>
        <fullName evidence="2">Predicted oxidoreductase, contains short-chain dehydrogenase (SDR) and DUF2520 domains</fullName>
    </submittedName>
</protein>
<dbReference type="SUPFAM" id="SSF48179">
    <property type="entry name" value="6-phosphogluconate dehydrogenase C-terminal domain-like"/>
    <property type="match status" value="1"/>
</dbReference>
<dbReference type="InterPro" id="IPR036291">
    <property type="entry name" value="NAD(P)-bd_dom_sf"/>
</dbReference>
<dbReference type="InterPro" id="IPR018931">
    <property type="entry name" value="DUF2520"/>
</dbReference>
<evidence type="ECO:0000313" key="3">
    <source>
        <dbReference type="Proteomes" id="UP000184310"/>
    </source>
</evidence>
<dbReference type="RefSeq" id="WP_072985541.1">
    <property type="nucleotide sequence ID" value="NZ_FQZB01000005.1"/>
</dbReference>
<name>A0A1M6EWV4_9CLOT</name>